<accession>A0ACD4RF62</accession>
<evidence type="ECO:0000313" key="1">
    <source>
        <dbReference type="EMBL" id="WHZ59134.1"/>
    </source>
</evidence>
<sequence>MIYRRKTYKILPEKAKLFNQFFHDFLLPIQLKNGARLTGRWINETKDEIVAIWEYDSYEEYIKIEERVKKDNMHKLAAEKLKTFGTLFTSSKQDFLNPAGNYHFPRHTVTVSGYITNKEGEVLLVNTFWRTDTWELPGGAVDEGETLDTALCREILEETGIEVKLHGVSGVYSNGTTVTIVFIGSYKGGKVMPSDETKEAVFHKLDSSNIENFVTRAKYQPRVKDAMSGRYIPYEAFKVRPYELLNRMGDY</sequence>
<dbReference type="Proteomes" id="UP001226091">
    <property type="component" value="Chromosome"/>
</dbReference>
<proteinExistence type="predicted"/>
<reference evidence="2" key="1">
    <citation type="journal article" date="2025" name="Aquaculture">
        <title>Assessment of the bioflocculant production and safety properties of Metabacillus hrfriensis sp. nov. based on phenotypic and whole-genome sequencing analysis.</title>
        <authorList>
            <person name="Zhang R."/>
            <person name="Zhao Z."/>
            <person name="Luo L."/>
            <person name="Wang S."/>
            <person name="Guo K."/>
            <person name="Xu W."/>
        </authorList>
    </citation>
    <scope>NUCLEOTIDE SEQUENCE [LARGE SCALE GENOMIC DNA]</scope>
    <source>
        <strain evidence="2">CT-WN-B3</strain>
    </source>
</reference>
<gene>
    <name evidence="1" type="ORF">QLQ22_07335</name>
</gene>
<name>A0ACD4RF62_9BACI</name>
<keyword evidence="2" id="KW-1185">Reference proteome</keyword>
<dbReference type="EMBL" id="CP126116">
    <property type="protein sequence ID" value="WHZ59134.1"/>
    <property type="molecule type" value="Genomic_DNA"/>
</dbReference>
<evidence type="ECO:0000313" key="2">
    <source>
        <dbReference type="Proteomes" id="UP001226091"/>
    </source>
</evidence>
<organism evidence="1 2">
    <name type="scientific">Metabacillus hrfriensis</name>
    <dbReference type="NCBI Taxonomy" id="3048891"/>
    <lineage>
        <taxon>Bacteria</taxon>
        <taxon>Bacillati</taxon>
        <taxon>Bacillota</taxon>
        <taxon>Bacilli</taxon>
        <taxon>Bacillales</taxon>
        <taxon>Bacillaceae</taxon>
        <taxon>Metabacillus</taxon>
    </lineage>
</organism>
<protein>
    <submittedName>
        <fullName evidence="1">NUDIX domain-containing protein</fullName>
    </submittedName>
</protein>